<feature type="transmembrane region" description="Helical" evidence="6">
    <location>
        <begin position="6"/>
        <end position="35"/>
    </location>
</feature>
<sequence>MNYLLLPLFSFFIGIIVGLTGIGGASLITPMLIFVFQVPPSIAVSSDVVAATLMKVVGSIKHWEQKTLDPEIVKSLATGSVSGSMLGVGILHMIRQSGTSNLDHILLRLLGVMILLVTVLALIQLLLMTFFPKFNLPELPKLDVKTKWGRFLTITIAAVLGCFVGLTSVSSGSMFALVLIGFFRLDARKLVGTDIAQAAILLLFTSLGHLTLGTVDWSLVIPIWIGSVPGVLLGAKICQITPQRPLRFIVYAILMMVSWKLVAQA</sequence>
<dbReference type="Pfam" id="PF01925">
    <property type="entry name" value="TauE"/>
    <property type="match status" value="1"/>
</dbReference>
<dbReference type="InterPro" id="IPR002781">
    <property type="entry name" value="TM_pro_TauE-like"/>
</dbReference>
<dbReference type="PANTHER" id="PTHR43701">
    <property type="entry name" value="MEMBRANE TRANSPORTER PROTEIN MJ0441-RELATED"/>
    <property type="match status" value="1"/>
</dbReference>
<keyword evidence="3 6" id="KW-0812">Transmembrane</keyword>
<evidence type="ECO:0000256" key="5">
    <source>
        <dbReference type="ARBA" id="ARBA00023136"/>
    </source>
</evidence>
<keyword evidence="6" id="KW-1003">Cell membrane</keyword>
<dbReference type="OrthoDB" id="5189995at2"/>
<accession>A0A433URJ4</accession>
<feature type="transmembrane region" description="Helical" evidence="6">
    <location>
        <begin position="219"/>
        <end position="238"/>
    </location>
</feature>
<feature type="transmembrane region" description="Helical" evidence="6">
    <location>
        <begin position="195"/>
        <end position="213"/>
    </location>
</feature>
<dbReference type="Proteomes" id="UP000276103">
    <property type="component" value="Unassembled WGS sequence"/>
</dbReference>
<evidence type="ECO:0000256" key="3">
    <source>
        <dbReference type="ARBA" id="ARBA00022692"/>
    </source>
</evidence>
<comment type="caution">
    <text evidence="7">The sequence shown here is derived from an EMBL/GenBank/DDBJ whole genome shotgun (WGS) entry which is preliminary data.</text>
</comment>
<keyword evidence="4 6" id="KW-1133">Transmembrane helix</keyword>
<name>A0A433URJ4_ANAVA</name>
<evidence type="ECO:0000256" key="1">
    <source>
        <dbReference type="ARBA" id="ARBA00004141"/>
    </source>
</evidence>
<evidence type="ECO:0000256" key="4">
    <source>
        <dbReference type="ARBA" id="ARBA00022989"/>
    </source>
</evidence>
<comment type="subcellular location">
    <subcellularLocation>
        <location evidence="6">Cell membrane</location>
        <topology evidence="6">Multi-pass membrane protein</topology>
    </subcellularLocation>
    <subcellularLocation>
        <location evidence="1">Membrane</location>
        <topology evidence="1">Multi-pass membrane protein</topology>
    </subcellularLocation>
</comment>
<keyword evidence="8" id="KW-1185">Reference proteome</keyword>
<feature type="transmembrane region" description="Helical" evidence="6">
    <location>
        <begin position="245"/>
        <end position="262"/>
    </location>
</feature>
<dbReference type="InterPro" id="IPR051598">
    <property type="entry name" value="TSUP/Inactive_protease-like"/>
</dbReference>
<proteinExistence type="inferred from homology"/>
<dbReference type="GO" id="GO:0005886">
    <property type="term" value="C:plasma membrane"/>
    <property type="evidence" value="ECO:0007669"/>
    <property type="project" value="UniProtKB-SubCell"/>
</dbReference>
<comment type="similarity">
    <text evidence="2 6">Belongs to the 4-toluene sulfonate uptake permease (TSUP) (TC 2.A.102) family.</text>
</comment>
<evidence type="ECO:0000256" key="6">
    <source>
        <dbReference type="RuleBase" id="RU363041"/>
    </source>
</evidence>
<organism evidence="7 8">
    <name type="scientific">Trichormus variabilis SAG 1403-4b</name>
    <dbReference type="NCBI Taxonomy" id="447716"/>
    <lineage>
        <taxon>Bacteria</taxon>
        <taxon>Bacillati</taxon>
        <taxon>Cyanobacteriota</taxon>
        <taxon>Cyanophyceae</taxon>
        <taxon>Nostocales</taxon>
        <taxon>Nostocaceae</taxon>
        <taxon>Trichormus</taxon>
    </lineage>
</organism>
<evidence type="ECO:0000313" key="8">
    <source>
        <dbReference type="Proteomes" id="UP000276103"/>
    </source>
</evidence>
<dbReference type="EMBL" id="RSCM01000007">
    <property type="protein sequence ID" value="RUS96471.1"/>
    <property type="molecule type" value="Genomic_DNA"/>
</dbReference>
<protein>
    <recommendedName>
        <fullName evidence="6">Probable membrane transporter protein</fullName>
    </recommendedName>
</protein>
<dbReference type="AlphaFoldDB" id="A0A433URJ4"/>
<dbReference type="RefSeq" id="WP_127054446.1">
    <property type="nucleotide sequence ID" value="NZ_RSCM01000007.1"/>
</dbReference>
<dbReference type="PANTHER" id="PTHR43701:SF2">
    <property type="entry name" value="MEMBRANE TRANSPORTER PROTEIN YJNA-RELATED"/>
    <property type="match status" value="1"/>
</dbReference>
<gene>
    <name evidence="7" type="primary">yjnA</name>
    <name evidence="7" type="ORF">DSM107003_25680</name>
</gene>
<evidence type="ECO:0000256" key="2">
    <source>
        <dbReference type="ARBA" id="ARBA00009142"/>
    </source>
</evidence>
<reference evidence="7 8" key="1">
    <citation type="journal article" date="2019" name="Genome Biol. Evol.">
        <title>Day and night: Metabolic profiles and evolutionary relationships of six axenic non-marine cyanobacteria.</title>
        <authorList>
            <person name="Will S.E."/>
            <person name="Henke P."/>
            <person name="Boedeker C."/>
            <person name="Huang S."/>
            <person name="Brinkmann H."/>
            <person name="Rohde M."/>
            <person name="Jarek M."/>
            <person name="Friedl T."/>
            <person name="Seufert S."/>
            <person name="Schumacher M."/>
            <person name="Overmann J."/>
            <person name="Neumann-Schaal M."/>
            <person name="Petersen J."/>
        </authorList>
    </citation>
    <scope>NUCLEOTIDE SEQUENCE [LARGE SCALE GENOMIC DNA]</scope>
    <source>
        <strain evidence="7 8">SAG 1403-4b</strain>
    </source>
</reference>
<feature type="transmembrane region" description="Helical" evidence="6">
    <location>
        <begin position="151"/>
        <end position="183"/>
    </location>
</feature>
<evidence type="ECO:0000313" key="7">
    <source>
        <dbReference type="EMBL" id="RUS96471.1"/>
    </source>
</evidence>
<feature type="transmembrane region" description="Helical" evidence="6">
    <location>
        <begin position="106"/>
        <end position="131"/>
    </location>
</feature>
<keyword evidence="5 6" id="KW-0472">Membrane</keyword>